<dbReference type="RefSeq" id="XP_051609804.1">
    <property type="nucleotide sequence ID" value="XM_051750884.1"/>
</dbReference>
<dbReference type="EMBL" id="JAIHNG010000075">
    <property type="protein sequence ID" value="KAI5961531.1"/>
    <property type="molecule type" value="Genomic_DNA"/>
</dbReference>
<feature type="region of interest" description="Disordered" evidence="1">
    <location>
        <begin position="193"/>
        <end position="223"/>
    </location>
</feature>
<dbReference type="Proteomes" id="UP001204833">
    <property type="component" value="Unassembled WGS sequence"/>
</dbReference>
<feature type="compositionally biased region" description="Basic and acidic residues" evidence="1">
    <location>
        <begin position="291"/>
        <end position="301"/>
    </location>
</feature>
<proteinExistence type="predicted"/>
<dbReference type="InterPro" id="IPR052146">
    <property type="entry name" value="HOT1"/>
</dbReference>
<dbReference type="PANTHER" id="PTHR37784:SF2">
    <property type="entry name" value="HIGH-OSMOLARITY-INDUCED TRANSCRIPTION PROTEIN 1"/>
    <property type="match status" value="1"/>
</dbReference>
<accession>A0AAD5BH53</accession>
<organism evidence="3 4">
    <name type="scientific">Candida theae</name>
    <dbReference type="NCBI Taxonomy" id="1198502"/>
    <lineage>
        <taxon>Eukaryota</taxon>
        <taxon>Fungi</taxon>
        <taxon>Dikarya</taxon>
        <taxon>Ascomycota</taxon>
        <taxon>Saccharomycotina</taxon>
        <taxon>Pichiomycetes</taxon>
        <taxon>Debaryomycetaceae</taxon>
        <taxon>Candida/Lodderomyces clade</taxon>
        <taxon>Candida</taxon>
    </lineage>
</organism>
<evidence type="ECO:0000313" key="3">
    <source>
        <dbReference type="EMBL" id="KAI5961531.1"/>
    </source>
</evidence>
<gene>
    <name evidence="3" type="ORF">KGF57_001656</name>
</gene>
<dbReference type="GO" id="GO:0000981">
    <property type="term" value="F:DNA-binding transcription factor activity, RNA polymerase II-specific"/>
    <property type="evidence" value="ECO:0007669"/>
    <property type="project" value="TreeGrafter"/>
</dbReference>
<dbReference type="AlphaFoldDB" id="A0AAD5BH53"/>
<dbReference type="GO" id="GO:0000978">
    <property type="term" value="F:RNA polymerase II cis-regulatory region sequence-specific DNA binding"/>
    <property type="evidence" value="ECO:0007669"/>
    <property type="project" value="TreeGrafter"/>
</dbReference>
<feature type="region of interest" description="Disordered" evidence="1">
    <location>
        <begin position="1"/>
        <end position="25"/>
    </location>
</feature>
<dbReference type="GeneID" id="76149715"/>
<dbReference type="Pfam" id="PF12550">
    <property type="entry name" value="GCR1_C"/>
    <property type="match status" value="1"/>
</dbReference>
<dbReference type="GO" id="GO:0060963">
    <property type="term" value="P:positive regulation of ribosomal protein gene transcription by RNA polymerase II"/>
    <property type="evidence" value="ECO:0007669"/>
    <property type="project" value="TreeGrafter"/>
</dbReference>
<keyword evidence="4" id="KW-1185">Reference proteome</keyword>
<name>A0AAD5BH53_9ASCO</name>
<feature type="compositionally biased region" description="Basic residues" evidence="1">
    <location>
        <begin position="274"/>
        <end position="283"/>
    </location>
</feature>
<feature type="compositionally biased region" description="Polar residues" evidence="1">
    <location>
        <begin position="7"/>
        <end position="24"/>
    </location>
</feature>
<evidence type="ECO:0000256" key="1">
    <source>
        <dbReference type="SAM" id="MobiDB-lite"/>
    </source>
</evidence>
<feature type="region of interest" description="Disordered" evidence="1">
    <location>
        <begin position="255"/>
        <end position="315"/>
    </location>
</feature>
<evidence type="ECO:0000313" key="4">
    <source>
        <dbReference type="Proteomes" id="UP001204833"/>
    </source>
</evidence>
<protein>
    <recommendedName>
        <fullName evidence="2">Transcription activator GCR1-like domain-containing protein</fullName>
    </recommendedName>
</protein>
<evidence type="ECO:0000259" key="2">
    <source>
        <dbReference type="Pfam" id="PF12550"/>
    </source>
</evidence>
<reference evidence="3 4" key="1">
    <citation type="journal article" date="2022" name="DNA Res.">
        <title>Genome analysis of five recently described species of the CUG-Ser clade uncovers Candida theae as a new hybrid lineage with pathogenic potential in the Candida parapsilosis species complex.</title>
        <authorList>
            <person name="Mixao V."/>
            <person name="Del Olmo V."/>
            <person name="Hegedusova E."/>
            <person name="Saus E."/>
            <person name="Pryszcz L."/>
            <person name="Cillingova A."/>
            <person name="Nosek J."/>
            <person name="Gabaldon T."/>
        </authorList>
    </citation>
    <scope>NUCLEOTIDE SEQUENCE [LARGE SCALE GENOMIC DNA]</scope>
    <source>
        <strain evidence="3 4">CBS 12239</strain>
    </source>
</reference>
<dbReference type="InterPro" id="IPR022210">
    <property type="entry name" value="TF_GCR1-like"/>
</dbReference>
<sequence>MAYISQAGYNSDTPKSGNTTSPDAQHTHLALHPAMSSSSNSRTSQSTMALLEAKIGQLTNQFNRIESDRVTPLEREISMLRQLLDFQNTKLDKVTSLLTDLITQVMPRRNKIPSEDDVVMSLRTNGASSPESDDDDESMLRSIRAFQESINVSDLQRHNNVQQQIHQHMGNLQAQQLHQNHQPVIDHNRVSMHRMPNQQQQQQQQQQQHQHQHQNQSQDPASVHLARTISSSMDPELQHVSSVLSENILSRQVSQDNQLSRRLNHSQEDIALKQKSKSRKRKRGETNDAENTSRSDTRMSSKVDQGGDSTPQDKIHIEFIHHPSTVREIYDEFYKGIKGQEPLCELDEKYGKLKWRGNSRSKDSKRYQRRKRLCEAIKRGSQKYNKSDDEMIEYFETFRKNKSLTWLMNGNIPEELAE</sequence>
<feature type="domain" description="Transcription activator GCR1-like" evidence="2">
    <location>
        <begin position="317"/>
        <end position="399"/>
    </location>
</feature>
<comment type="caution">
    <text evidence="3">The sequence shown here is derived from an EMBL/GenBank/DDBJ whole genome shotgun (WGS) entry which is preliminary data.</text>
</comment>
<dbReference type="PANTHER" id="PTHR37784">
    <property type="entry name" value="PROTEIN MSN1"/>
    <property type="match status" value="1"/>
</dbReference>
<feature type="compositionally biased region" description="Low complexity" evidence="1">
    <location>
        <begin position="197"/>
        <end position="216"/>
    </location>
</feature>